<feature type="domain" description="Bypass of forespore C C-terminal" evidence="1">
    <location>
        <begin position="112"/>
        <end position="188"/>
    </location>
</feature>
<accession>A0A5J5GJS6</accession>
<dbReference type="Pfam" id="PF08955">
    <property type="entry name" value="BofC_C"/>
    <property type="match status" value="1"/>
</dbReference>
<dbReference type="EMBL" id="VYKK01000004">
    <property type="protein sequence ID" value="KAA9007772.1"/>
    <property type="molecule type" value="Genomic_DNA"/>
</dbReference>
<evidence type="ECO:0000259" key="1">
    <source>
        <dbReference type="Pfam" id="PF08955"/>
    </source>
</evidence>
<dbReference type="OrthoDB" id="2678751at2"/>
<dbReference type="Gene3D" id="3.30.70.1740">
    <property type="entry name" value="Bypass-of-forespore C, C-terminal domain"/>
    <property type="match status" value="1"/>
</dbReference>
<evidence type="ECO:0000313" key="3">
    <source>
        <dbReference type="Proteomes" id="UP000367750"/>
    </source>
</evidence>
<evidence type="ECO:0000313" key="2">
    <source>
        <dbReference type="EMBL" id="KAA9007772.1"/>
    </source>
</evidence>
<gene>
    <name evidence="2" type="ORF">F4V43_04485</name>
</gene>
<keyword evidence="3" id="KW-1185">Reference proteome</keyword>
<sequence>MTSLLETRRLPEASLMENGPAAAVFLQEALPPADESGGPDAKVYEEIRQVIGDDAAAKRRVHYRTVYANGEEIRTEPGLLDSKFVLLLMERHSDWSPRLSEDGDVWLEKRIDDLSPGCKNNAYIGIDALGRLTLFQGPPRRDRALRTFYEIDQGALKSSLPEEMWRQLREGIRIQDADEYRSVLSTFSDYARDGSEQALYGQPGQRRD</sequence>
<dbReference type="Proteomes" id="UP000367750">
    <property type="component" value="Unassembled WGS sequence"/>
</dbReference>
<organism evidence="2 3">
    <name type="scientific">Paenibacillus spiritus</name>
    <dbReference type="NCBI Taxonomy" id="2496557"/>
    <lineage>
        <taxon>Bacteria</taxon>
        <taxon>Bacillati</taxon>
        <taxon>Bacillota</taxon>
        <taxon>Bacilli</taxon>
        <taxon>Bacillales</taxon>
        <taxon>Paenibacillaceae</taxon>
        <taxon>Paenibacillus</taxon>
    </lineage>
</organism>
<dbReference type="InterPro" id="IPR015050">
    <property type="entry name" value="BofC_C"/>
</dbReference>
<proteinExistence type="predicted"/>
<name>A0A5J5GJS6_9BACL</name>
<protein>
    <submittedName>
        <fullName evidence="2">Regulator</fullName>
    </submittedName>
</protein>
<comment type="caution">
    <text evidence="2">The sequence shown here is derived from an EMBL/GenBank/DDBJ whole genome shotgun (WGS) entry which is preliminary data.</text>
</comment>
<dbReference type="AlphaFoldDB" id="A0A5J5GJS6"/>
<reference evidence="2 3" key="1">
    <citation type="submission" date="2019-09" db="EMBL/GenBank/DDBJ databases">
        <title>Bacillus ochoae sp. nov., Paenibacillus whitsoniae sp. nov., Paenibacillus spiritus sp. nov. Isolated from the Mars Exploration Rover during spacecraft assembly.</title>
        <authorList>
            <person name="Seuylemezian A."/>
            <person name="Vaishampayan P."/>
        </authorList>
    </citation>
    <scope>NUCLEOTIDE SEQUENCE [LARGE SCALE GENOMIC DNA]</scope>
    <source>
        <strain evidence="2 3">MER_111</strain>
    </source>
</reference>
<dbReference type="InterPro" id="IPR038117">
    <property type="entry name" value="BofC_C_sf"/>
</dbReference>